<keyword evidence="2" id="KW-0378">Hydrolase</keyword>
<dbReference type="PANTHER" id="PTHR16222">
    <property type="entry name" value="ADP-RIBOSYLGLYCOHYDROLASE"/>
    <property type="match status" value="1"/>
</dbReference>
<feature type="binding site" evidence="1">
    <location>
        <position position="56"/>
    </location>
    <ligand>
        <name>Mg(2+)</name>
        <dbReference type="ChEBI" id="CHEBI:18420"/>
        <label>1</label>
    </ligand>
</feature>
<feature type="binding site" evidence="1">
    <location>
        <position position="55"/>
    </location>
    <ligand>
        <name>Mg(2+)</name>
        <dbReference type="ChEBI" id="CHEBI:18420"/>
        <label>1</label>
    </ligand>
</feature>
<dbReference type="RefSeq" id="WP_203899756.1">
    <property type="nucleotide sequence ID" value="NZ_BOPF01000009.1"/>
</dbReference>
<keyword evidence="1" id="KW-0479">Metal-binding</keyword>
<reference evidence="2" key="1">
    <citation type="submission" date="2021-01" db="EMBL/GenBank/DDBJ databases">
        <title>Whole genome shotgun sequence of Virgisporangium aliadipatigenens NBRC 105644.</title>
        <authorList>
            <person name="Komaki H."/>
            <person name="Tamura T."/>
        </authorList>
    </citation>
    <scope>NUCLEOTIDE SEQUENCE</scope>
    <source>
        <strain evidence="2">NBRC 105644</strain>
    </source>
</reference>
<dbReference type="InterPro" id="IPR050792">
    <property type="entry name" value="ADP-ribosylglycohydrolase"/>
</dbReference>
<dbReference type="AlphaFoldDB" id="A0A8J4DRE6"/>
<comment type="cofactor">
    <cofactor evidence="1">
        <name>Mg(2+)</name>
        <dbReference type="ChEBI" id="CHEBI:18420"/>
    </cofactor>
    <text evidence="1">Binds 2 magnesium ions per subunit.</text>
</comment>
<feature type="binding site" evidence="1">
    <location>
        <position position="54"/>
    </location>
    <ligand>
        <name>Mg(2+)</name>
        <dbReference type="ChEBI" id="CHEBI:18420"/>
        <label>1</label>
    </ligand>
</feature>
<dbReference type="SUPFAM" id="SSF101478">
    <property type="entry name" value="ADP-ribosylglycohydrolase"/>
    <property type="match status" value="1"/>
</dbReference>
<keyword evidence="1" id="KW-0460">Magnesium</keyword>
<dbReference type="InterPro" id="IPR036705">
    <property type="entry name" value="Ribosyl_crysJ1_sf"/>
</dbReference>
<feature type="binding site" evidence="1">
    <location>
        <position position="270"/>
    </location>
    <ligand>
        <name>Mg(2+)</name>
        <dbReference type="ChEBI" id="CHEBI:18420"/>
        <label>1</label>
    </ligand>
</feature>
<dbReference type="GO" id="GO:0016787">
    <property type="term" value="F:hydrolase activity"/>
    <property type="evidence" value="ECO:0007669"/>
    <property type="project" value="UniProtKB-KW"/>
</dbReference>
<gene>
    <name evidence="2" type="ORF">Val02_31280</name>
</gene>
<feature type="binding site" evidence="1">
    <location>
        <position position="267"/>
    </location>
    <ligand>
        <name>Mg(2+)</name>
        <dbReference type="ChEBI" id="CHEBI:18420"/>
        <label>1</label>
    </ligand>
</feature>
<evidence type="ECO:0000313" key="2">
    <source>
        <dbReference type="EMBL" id="GIJ46242.1"/>
    </source>
</evidence>
<dbReference type="PANTHER" id="PTHR16222:SF12">
    <property type="entry name" value="ADP-RIBOSYLGLYCOHYDROLASE-RELATED"/>
    <property type="match status" value="1"/>
</dbReference>
<feature type="binding site" evidence="1">
    <location>
        <position position="269"/>
    </location>
    <ligand>
        <name>Mg(2+)</name>
        <dbReference type="ChEBI" id="CHEBI:18420"/>
        <label>1</label>
    </ligand>
</feature>
<protein>
    <submittedName>
        <fullName evidence="2">Hydrolase</fullName>
    </submittedName>
</protein>
<accession>A0A8J4DRE6</accession>
<dbReference type="EMBL" id="BOPF01000009">
    <property type="protein sequence ID" value="GIJ46242.1"/>
    <property type="molecule type" value="Genomic_DNA"/>
</dbReference>
<dbReference type="Proteomes" id="UP000619260">
    <property type="component" value="Unassembled WGS sequence"/>
</dbReference>
<name>A0A8J4DRE6_9ACTN</name>
<organism evidence="2 3">
    <name type="scientific">Virgisporangium aliadipatigenens</name>
    <dbReference type="NCBI Taxonomy" id="741659"/>
    <lineage>
        <taxon>Bacteria</taxon>
        <taxon>Bacillati</taxon>
        <taxon>Actinomycetota</taxon>
        <taxon>Actinomycetes</taxon>
        <taxon>Micromonosporales</taxon>
        <taxon>Micromonosporaceae</taxon>
        <taxon>Virgisporangium</taxon>
    </lineage>
</organism>
<evidence type="ECO:0000256" key="1">
    <source>
        <dbReference type="PIRSR" id="PIRSR605502-1"/>
    </source>
</evidence>
<dbReference type="Gene3D" id="1.10.4080.10">
    <property type="entry name" value="ADP-ribosylation/Crystallin J1"/>
    <property type="match status" value="1"/>
</dbReference>
<dbReference type="Pfam" id="PF03747">
    <property type="entry name" value="ADP_ribosyl_GH"/>
    <property type="match status" value="1"/>
</dbReference>
<dbReference type="InterPro" id="IPR005502">
    <property type="entry name" value="Ribosyl_crysJ1"/>
</dbReference>
<dbReference type="GO" id="GO:0046872">
    <property type="term" value="F:metal ion binding"/>
    <property type="evidence" value="ECO:0007669"/>
    <property type="project" value="UniProtKB-KW"/>
</dbReference>
<keyword evidence="3" id="KW-1185">Reference proteome</keyword>
<proteinExistence type="predicted"/>
<evidence type="ECO:0000313" key="3">
    <source>
        <dbReference type="Proteomes" id="UP000619260"/>
    </source>
</evidence>
<sequence>MRAVIYESARLDICYDSLHGLSVGDALGAQFFMVGRSVPELVAGRPPVGPWEWTDDTHMACTVVTELRDHREIGRDRLAALFARRYEPSRGYGAGAAAILHEIRAGVPWRQAAAAAFAGQGSCGNGAAMRVAPLGAYHAGRPAQAARQAIASAEVTHSHPEGIAGAVLVAVLAAHAAAARLDGSRPTPEELFARLDPYPAGEQLQRGMRRARRLLAARTTAAEAAYELGNGSRVTAQDTVPFALWVAARHLADYPAAITACVEAGGDIDTTAAIAGGVVAAYTAIGERPGVTGVPRAWLDSREPLPSWSARIP</sequence>
<comment type="caution">
    <text evidence="2">The sequence shown here is derived from an EMBL/GenBank/DDBJ whole genome shotgun (WGS) entry which is preliminary data.</text>
</comment>